<dbReference type="PANTHER" id="PTHR46920:SF2">
    <property type="entry name" value="MSS51 MITOCHONDRIAL TRANSLATIONAL ACTIVATOR"/>
    <property type="match status" value="1"/>
</dbReference>
<dbReference type="Proteomes" id="UP000264800">
    <property type="component" value="Unplaced"/>
</dbReference>
<keyword evidence="7" id="KW-1185">Reference proteome</keyword>
<protein>
    <submittedName>
        <fullName evidence="6">MSS51 mitochondrial translational activator</fullName>
    </submittedName>
</protein>
<evidence type="ECO:0000313" key="7">
    <source>
        <dbReference type="Proteomes" id="UP000264800"/>
    </source>
</evidence>
<dbReference type="Pfam" id="PF20179">
    <property type="entry name" value="MSS51_C"/>
    <property type="match status" value="1"/>
</dbReference>
<dbReference type="InterPro" id="IPR046824">
    <property type="entry name" value="Mss51-like_C"/>
</dbReference>
<feature type="domain" description="MYND-type" evidence="5">
    <location>
        <begin position="35"/>
        <end position="79"/>
    </location>
</feature>
<dbReference type="Pfam" id="PF01753">
    <property type="entry name" value="zf-MYND"/>
    <property type="match status" value="1"/>
</dbReference>
<reference evidence="6" key="2">
    <citation type="submission" date="2025-09" db="UniProtKB">
        <authorList>
            <consortium name="Ensembl"/>
        </authorList>
    </citation>
    <scope>IDENTIFICATION</scope>
</reference>
<dbReference type="PROSITE" id="PS01360">
    <property type="entry name" value="ZF_MYND_1"/>
    <property type="match status" value="1"/>
</dbReference>
<reference evidence="6" key="1">
    <citation type="submission" date="2025-08" db="UniProtKB">
        <authorList>
            <consortium name="Ensembl"/>
        </authorList>
    </citation>
    <scope>IDENTIFICATION</scope>
</reference>
<dbReference type="OrthoDB" id="5282002at2759"/>
<dbReference type="InterPro" id="IPR002893">
    <property type="entry name" value="Znf_MYND"/>
</dbReference>
<organism evidence="6 7">
    <name type="scientific">Kryptolebias marmoratus</name>
    <name type="common">Mangrove killifish</name>
    <name type="synonym">Rivulus marmoratus</name>
    <dbReference type="NCBI Taxonomy" id="37003"/>
    <lineage>
        <taxon>Eukaryota</taxon>
        <taxon>Metazoa</taxon>
        <taxon>Chordata</taxon>
        <taxon>Craniata</taxon>
        <taxon>Vertebrata</taxon>
        <taxon>Euteleostomi</taxon>
        <taxon>Actinopterygii</taxon>
        <taxon>Neopterygii</taxon>
        <taxon>Teleostei</taxon>
        <taxon>Neoteleostei</taxon>
        <taxon>Acanthomorphata</taxon>
        <taxon>Ovalentaria</taxon>
        <taxon>Atherinomorphae</taxon>
        <taxon>Cyprinodontiformes</taxon>
        <taxon>Rivulidae</taxon>
        <taxon>Kryptolebias</taxon>
    </lineage>
</organism>
<dbReference type="STRING" id="37003.ENSKMAP00000018805"/>
<dbReference type="InterPro" id="IPR052839">
    <property type="entry name" value="Mito_gene_expr_regulator"/>
</dbReference>
<keyword evidence="1" id="KW-0479">Metal-binding</keyword>
<evidence type="ECO:0000313" key="6">
    <source>
        <dbReference type="Ensembl" id="ENSKMAP00000018805.1"/>
    </source>
</evidence>
<evidence type="ECO:0000259" key="5">
    <source>
        <dbReference type="PROSITE" id="PS50865"/>
    </source>
</evidence>
<dbReference type="RefSeq" id="XP_017273844.1">
    <property type="nucleotide sequence ID" value="XM_017418355.3"/>
</dbReference>
<evidence type="ECO:0000256" key="2">
    <source>
        <dbReference type="ARBA" id="ARBA00022771"/>
    </source>
</evidence>
<keyword evidence="2 4" id="KW-0863">Zinc-finger</keyword>
<dbReference type="KEGG" id="kmr:108237132"/>
<dbReference type="SUPFAM" id="SSF144232">
    <property type="entry name" value="HIT/MYND zinc finger-like"/>
    <property type="match status" value="1"/>
</dbReference>
<name>A0A3Q3AQZ1_KRYMA</name>
<proteinExistence type="predicted"/>
<evidence type="ECO:0000256" key="3">
    <source>
        <dbReference type="ARBA" id="ARBA00022833"/>
    </source>
</evidence>
<dbReference type="AlphaFoldDB" id="A0A3Q3AQZ1"/>
<dbReference type="GO" id="GO:0008270">
    <property type="term" value="F:zinc ion binding"/>
    <property type="evidence" value="ECO:0007669"/>
    <property type="project" value="UniProtKB-KW"/>
</dbReference>
<evidence type="ECO:0000256" key="4">
    <source>
        <dbReference type="PROSITE-ProRule" id="PRU00134"/>
    </source>
</evidence>
<accession>A0A3Q3AQZ1</accession>
<dbReference type="CTD" id="118490"/>
<dbReference type="PANTHER" id="PTHR46920">
    <property type="match status" value="1"/>
</dbReference>
<dbReference type="GeneTree" id="ENSGT00940000153820"/>
<dbReference type="Ensembl" id="ENSKMAT00000019065.1">
    <property type="protein sequence ID" value="ENSKMAP00000018805.1"/>
    <property type="gene ID" value="ENSKMAG00000013985.1"/>
</dbReference>
<keyword evidence="3" id="KW-0862">Zinc</keyword>
<dbReference type="GeneID" id="108237132"/>
<dbReference type="OMA" id="DWSKHKK"/>
<dbReference type="PROSITE" id="PS50865">
    <property type="entry name" value="ZF_MYND_2"/>
    <property type="match status" value="1"/>
</dbReference>
<sequence>MADAQSTHPEAERKLTAFRSQKEMFEKMEASFKICAACEKRPDQLSNPQSLKRCARCLNVYYCCKGCQKEDWSKHKKFCSVLRLAAIDRVVEWLLFKGDLPFPTGPWSKPQSEVRGWDDWLAMQGDLTPRLEPVINGANMKDLWTNAGRPRPDKDDLKQSLWRVCSEFFSRPLTVAWGMRLFGLNPCSKPLTVHLVGAGHAETLTAKLTDYDELNHMFPGHQGMEVVMVGPEVVDGPVVRPPLRAFGPKQRVYISAYRGLYHQFWEELVETEEAAKPDLVVGFHPGFDASQGLDQGWLPTLLLLRDYEIPSLFTTLSETEMTYSLQILLELEMDMRGSGANPFASLKPEVAGSSPNEPPVYCSSHYFCFQGLLETVELEEAEDA</sequence>
<evidence type="ECO:0000256" key="1">
    <source>
        <dbReference type="ARBA" id="ARBA00022723"/>
    </source>
</evidence>
<dbReference type="Gene3D" id="6.10.140.2220">
    <property type="match status" value="1"/>
</dbReference>